<protein>
    <recommendedName>
        <fullName evidence="4">Porin</fullName>
    </recommendedName>
</protein>
<evidence type="ECO:0000313" key="2">
    <source>
        <dbReference type="EMBL" id="MBJ3785391.1"/>
    </source>
</evidence>
<dbReference type="RefSeq" id="WP_198876570.1">
    <property type="nucleotide sequence ID" value="NZ_JAEKMH010000002.1"/>
</dbReference>
<feature type="chain" id="PRO_5036700526" description="Porin" evidence="1">
    <location>
        <begin position="23"/>
        <end position="437"/>
    </location>
</feature>
<comment type="caution">
    <text evidence="2">The sequence shown here is derived from an EMBL/GenBank/DDBJ whole genome shotgun (WGS) entry which is preliminary data.</text>
</comment>
<feature type="signal peptide" evidence="1">
    <location>
        <begin position="1"/>
        <end position="22"/>
    </location>
</feature>
<dbReference type="SUPFAM" id="SSF56935">
    <property type="entry name" value="Porins"/>
    <property type="match status" value="1"/>
</dbReference>
<evidence type="ECO:0008006" key="4">
    <source>
        <dbReference type="Google" id="ProtNLM"/>
    </source>
</evidence>
<dbReference type="EMBL" id="JAEKMH010000002">
    <property type="protein sequence ID" value="MBJ3785391.1"/>
    <property type="molecule type" value="Genomic_DNA"/>
</dbReference>
<organism evidence="2 3">
    <name type="scientific">Devosia sediminis</name>
    <dbReference type="NCBI Taxonomy" id="2798801"/>
    <lineage>
        <taxon>Bacteria</taxon>
        <taxon>Pseudomonadati</taxon>
        <taxon>Pseudomonadota</taxon>
        <taxon>Alphaproteobacteria</taxon>
        <taxon>Hyphomicrobiales</taxon>
        <taxon>Devosiaceae</taxon>
        <taxon>Devosia</taxon>
    </lineage>
</organism>
<proteinExistence type="predicted"/>
<keyword evidence="1" id="KW-0732">Signal</keyword>
<evidence type="ECO:0000313" key="3">
    <source>
        <dbReference type="Proteomes" id="UP000602124"/>
    </source>
</evidence>
<keyword evidence="3" id="KW-1185">Reference proteome</keyword>
<gene>
    <name evidence="2" type="ORF">JEQ47_11710</name>
</gene>
<dbReference type="Proteomes" id="UP000602124">
    <property type="component" value="Unassembled WGS sequence"/>
</dbReference>
<reference evidence="2" key="1">
    <citation type="submission" date="2020-12" db="EMBL/GenBank/DDBJ databases">
        <title>Devosia sp. MSA67 isolated from Mo River.</title>
        <authorList>
            <person name="Ma F."/>
            <person name="Zi Z."/>
        </authorList>
    </citation>
    <scope>NUCLEOTIDE SEQUENCE</scope>
    <source>
        <strain evidence="2">MSA67</strain>
    </source>
</reference>
<name>A0A934IUI9_9HYPH</name>
<accession>A0A934IUI9</accession>
<dbReference type="AlphaFoldDB" id="A0A934IUI9"/>
<evidence type="ECO:0000256" key="1">
    <source>
        <dbReference type="SAM" id="SignalP"/>
    </source>
</evidence>
<sequence>MKLKSLILGSVAAAGLSTAGYAADLGVLTSLDVCDSLGISGLTISSSDNCLQISGKVTYEFNYGDYAGNAWLVNSHIGTLGILDNNGTGSLTQDWSSDVDSWLKFVGTASSDFGPASATIKLKNESKTVVVNEVVTSAASNLVEIDEAFVSIGDTTTIMAGKKGSIANVGDDEPLNWLALFNSEIVDKGVGSVYGGKADGHAIQIVSDLGNGVKVKAGLEALEKTAADAGNLIGVIEYAGEGIKAHVTAGANGILDGDVNAWWVHAGFDGTFDAFRIVGAGAYGALANGDNSWNVLASAQAKFDMFTIALSGEALGGQVGGVARPGQVGVGGSVGATVTEGVTINVGARWFDENTSTSNNETYQVAAELAYAVSETITVKGEVGYFHTSEVVAEPHDVYGKATLEWKPGGGFESTLAAQAHSTGAYKVTFKAAKEFK</sequence>